<dbReference type="Gene3D" id="3.40.720.10">
    <property type="entry name" value="Alkaline Phosphatase, subunit A"/>
    <property type="match status" value="1"/>
</dbReference>
<keyword evidence="4" id="KW-0597">Phosphoprotein</keyword>
<protein>
    <recommendedName>
        <fullName evidence="10">Alkaline phosphatase</fullName>
    </recommendedName>
</protein>
<evidence type="ECO:0000256" key="6">
    <source>
        <dbReference type="ARBA" id="ARBA00022801"/>
    </source>
</evidence>
<evidence type="ECO:0000256" key="8">
    <source>
        <dbReference type="ARBA" id="ARBA00022842"/>
    </source>
</evidence>
<dbReference type="PROSITE" id="PS00123">
    <property type="entry name" value="ALKALINE_PHOSPHATASE"/>
    <property type="match status" value="1"/>
</dbReference>
<keyword evidence="6" id="KW-0378">Hydrolase</keyword>
<comment type="cofactor">
    <cofactor evidence="1">
        <name>Mg(2+)</name>
        <dbReference type="ChEBI" id="CHEBI:18420"/>
    </cofactor>
</comment>
<evidence type="ECO:0000256" key="1">
    <source>
        <dbReference type="ARBA" id="ARBA00001946"/>
    </source>
</evidence>
<dbReference type="AlphaFoldDB" id="A0A381RFM2"/>
<organism evidence="9">
    <name type="scientific">marine metagenome</name>
    <dbReference type="NCBI Taxonomy" id="408172"/>
    <lineage>
        <taxon>unclassified sequences</taxon>
        <taxon>metagenomes</taxon>
        <taxon>ecological metagenomes</taxon>
    </lineage>
</organism>
<gene>
    <name evidence="9" type="ORF">METZ01_LOCUS41521</name>
</gene>
<evidence type="ECO:0000256" key="4">
    <source>
        <dbReference type="ARBA" id="ARBA00022553"/>
    </source>
</evidence>
<evidence type="ECO:0000313" key="9">
    <source>
        <dbReference type="EMBL" id="SUZ88667.1"/>
    </source>
</evidence>
<evidence type="ECO:0000256" key="2">
    <source>
        <dbReference type="ARBA" id="ARBA00001947"/>
    </source>
</evidence>
<name>A0A381RFM2_9ZZZZ</name>
<reference evidence="9" key="1">
    <citation type="submission" date="2018-05" db="EMBL/GenBank/DDBJ databases">
        <authorList>
            <person name="Lanie J.A."/>
            <person name="Ng W.-L."/>
            <person name="Kazmierczak K.M."/>
            <person name="Andrzejewski T.M."/>
            <person name="Davidsen T.M."/>
            <person name="Wayne K.J."/>
            <person name="Tettelin H."/>
            <person name="Glass J.I."/>
            <person name="Rusch D."/>
            <person name="Podicherti R."/>
            <person name="Tsui H.-C.T."/>
            <person name="Winkler M.E."/>
        </authorList>
    </citation>
    <scope>NUCLEOTIDE SEQUENCE</scope>
</reference>
<dbReference type="EMBL" id="UINC01001782">
    <property type="protein sequence ID" value="SUZ88667.1"/>
    <property type="molecule type" value="Genomic_DNA"/>
</dbReference>
<evidence type="ECO:0000256" key="7">
    <source>
        <dbReference type="ARBA" id="ARBA00022833"/>
    </source>
</evidence>
<dbReference type="InterPro" id="IPR018299">
    <property type="entry name" value="Alkaline_phosphatase_AS"/>
</dbReference>
<comment type="cofactor">
    <cofactor evidence="2">
        <name>Zn(2+)</name>
        <dbReference type="ChEBI" id="CHEBI:29105"/>
    </cofactor>
</comment>
<dbReference type="InterPro" id="IPR017850">
    <property type="entry name" value="Alkaline_phosphatase_core_sf"/>
</dbReference>
<evidence type="ECO:0008006" key="10">
    <source>
        <dbReference type="Google" id="ProtNLM"/>
    </source>
</evidence>
<dbReference type="GO" id="GO:0004035">
    <property type="term" value="F:alkaline phosphatase activity"/>
    <property type="evidence" value="ECO:0007669"/>
    <property type="project" value="TreeGrafter"/>
</dbReference>
<proteinExistence type="inferred from homology"/>
<dbReference type="SMART" id="SM00098">
    <property type="entry name" value="alkPPc"/>
    <property type="match status" value="1"/>
</dbReference>
<dbReference type="SUPFAM" id="SSF53649">
    <property type="entry name" value="Alkaline phosphatase-like"/>
    <property type="match status" value="1"/>
</dbReference>
<evidence type="ECO:0000256" key="5">
    <source>
        <dbReference type="ARBA" id="ARBA00022723"/>
    </source>
</evidence>
<comment type="similarity">
    <text evidence="3">Belongs to the alkaline phosphatase family.</text>
</comment>
<keyword evidence="5" id="KW-0479">Metal-binding</keyword>
<keyword evidence="8" id="KW-0460">Magnesium</keyword>
<dbReference type="CDD" id="cd16012">
    <property type="entry name" value="ALP"/>
    <property type="match status" value="1"/>
</dbReference>
<evidence type="ECO:0000256" key="3">
    <source>
        <dbReference type="ARBA" id="ARBA00005984"/>
    </source>
</evidence>
<dbReference type="GO" id="GO:0046872">
    <property type="term" value="F:metal ion binding"/>
    <property type="evidence" value="ECO:0007669"/>
    <property type="project" value="UniProtKB-KW"/>
</dbReference>
<dbReference type="InterPro" id="IPR001952">
    <property type="entry name" value="Alkaline_phosphatase"/>
</dbReference>
<dbReference type="Pfam" id="PF00245">
    <property type="entry name" value="Alk_phosphatase"/>
    <property type="match status" value="1"/>
</dbReference>
<sequence>MKKNIILALFFIISFDVFSQESESPNIILMIGDGMGLTQITSGMYSNNNKTALEDFKYIGLSKTHSHDNLVTDSAAAGTAMSSGKKTQNKVLGLDHMGNPLKSILSICQDKGYSTALIATSNILHATPAAFFANIDYRYNYEPIADQMTKSGINYFVGGGEQYFNSRKDKRNIINEMTENGYEFVYNISDYEKNKSNYIGFFTAKDEPYYSYKGVNYSYREDEPVEDFKGRESYLARSTEATLKKLKELGNPFFIMIEGSQIDWGGHDNDQEYMISQFLEFNETIKVVLEFAKKDKNTVVVVTADHETGGAAIVRGDLSSSTIKNRFATPNHTASMVPVFSFGPNAHLFKGIYENTEIFNKLLSIVEK</sequence>
<keyword evidence="7" id="KW-0862">Zinc</keyword>
<accession>A0A381RFM2</accession>
<dbReference type="PRINTS" id="PR00113">
    <property type="entry name" value="ALKPHPHTASE"/>
</dbReference>
<dbReference type="PANTHER" id="PTHR11596:SF5">
    <property type="entry name" value="ALKALINE PHOSPHATASE"/>
    <property type="match status" value="1"/>
</dbReference>
<dbReference type="PANTHER" id="PTHR11596">
    <property type="entry name" value="ALKALINE PHOSPHATASE"/>
    <property type="match status" value="1"/>
</dbReference>